<dbReference type="Proteomes" id="UP000266778">
    <property type="component" value="Plasmid pAeca1-b"/>
</dbReference>
<sequence length="58" mass="6905">MKQYQNWLAQYLICRRDGDNAMAAELAESICDFWLARGDNAEHTKWQKVYQDHLQKTT</sequence>
<geneLocation type="plasmid" evidence="2">
    <name>pAeca1-b</name>
</geneLocation>
<evidence type="ECO:0000313" key="2">
    <source>
        <dbReference type="EMBL" id="QLI60367.1"/>
    </source>
</evidence>
<dbReference type="AlphaFoldDB" id="A0A7D5UJX8"/>
<dbReference type="EMBL" id="CP039627">
    <property type="protein sequence ID" value="QLI60352.1"/>
    <property type="molecule type" value="Genomic_DNA"/>
</dbReference>
<evidence type="ECO:0000313" key="3">
    <source>
        <dbReference type="Proteomes" id="UP000266778"/>
    </source>
</evidence>
<accession>A0A7D5UJX8</accession>
<name>A0A7D5UJX8_AERCA</name>
<protein>
    <submittedName>
        <fullName evidence="2">Uncharacterized protein</fullName>
    </submittedName>
</protein>
<organism evidence="2 3">
    <name type="scientific">Aeromonas caviae</name>
    <name type="common">Aeromonas punctata</name>
    <dbReference type="NCBI Taxonomy" id="648"/>
    <lineage>
        <taxon>Bacteria</taxon>
        <taxon>Pseudomonadati</taxon>
        <taxon>Pseudomonadota</taxon>
        <taxon>Gammaproteobacteria</taxon>
        <taxon>Aeromonadales</taxon>
        <taxon>Aeromonadaceae</taxon>
        <taxon>Aeromonas</taxon>
    </lineage>
</organism>
<dbReference type="EMBL" id="CP039627">
    <property type="protein sequence ID" value="QLI60367.1"/>
    <property type="molecule type" value="Genomic_DNA"/>
</dbReference>
<keyword evidence="2" id="KW-0614">Plasmid</keyword>
<gene>
    <name evidence="2" type="ORF">C1C91_22255</name>
    <name evidence="1" type="ORF">C1C91_23205</name>
</gene>
<proteinExistence type="predicted"/>
<evidence type="ECO:0000313" key="1">
    <source>
        <dbReference type="EMBL" id="QLI60352.1"/>
    </source>
</evidence>
<geneLocation type="plasmid" evidence="3">
    <name>paeca1-b</name>
</geneLocation>
<reference evidence="2 3" key="1">
    <citation type="submission" date="2019-04" db="EMBL/GenBank/DDBJ databases">
        <title>Novel transposon Tn6433 variants accelerate the dissemination of tet(E) in Aeromonas under oxytetracycline stresses.</title>
        <authorList>
            <person name="Shi Y."/>
            <person name="Tian Z."/>
            <person name="Zhang Y."/>
            <person name="Zhang H."/>
            <person name="Yang M."/>
        </authorList>
    </citation>
    <scope>NUCLEOTIDE SEQUENCE [LARGE SCALE GENOMIC DNA]</scope>
    <source>
        <strain evidence="2 3">T25-39</strain>
        <plasmid evidence="2">pAeca1-b</plasmid>
        <plasmid evidence="3">paeca1-b</plasmid>
    </source>
</reference>